<evidence type="ECO:0000256" key="1">
    <source>
        <dbReference type="SAM" id="MobiDB-lite"/>
    </source>
</evidence>
<proteinExistence type="predicted"/>
<sequence>MANAHRANVLVTSCLKTPVDPHTKVPLASYERDPLITKLDCFYFTLSFNFSDTIQSEVGGQVCSVQGRFSSSSKDQGPDLPIVVRSKA</sequence>
<reference evidence="2" key="2">
    <citation type="submission" date="2025-09" db="UniProtKB">
        <authorList>
            <consortium name="Ensembl"/>
        </authorList>
    </citation>
    <scope>IDENTIFICATION</scope>
</reference>
<dbReference type="AlphaFoldDB" id="A0A8C6SL39"/>
<organism evidence="2 3">
    <name type="scientific">Neogobius melanostomus</name>
    <name type="common">round goby</name>
    <dbReference type="NCBI Taxonomy" id="47308"/>
    <lineage>
        <taxon>Eukaryota</taxon>
        <taxon>Metazoa</taxon>
        <taxon>Chordata</taxon>
        <taxon>Craniata</taxon>
        <taxon>Vertebrata</taxon>
        <taxon>Euteleostomi</taxon>
        <taxon>Actinopterygii</taxon>
        <taxon>Neopterygii</taxon>
        <taxon>Teleostei</taxon>
        <taxon>Neoteleostei</taxon>
        <taxon>Acanthomorphata</taxon>
        <taxon>Gobiaria</taxon>
        <taxon>Gobiiformes</taxon>
        <taxon>Gobioidei</taxon>
        <taxon>Gobiidae</taxon>
        <taxon>Benthophilinae</taxon>
        <taxon>Neogobiini</taxon>
        <taxon>Neogobius</taxon>
    </lineage>
</organism>
<reference evidence="2" key="1">
    <citation type="submission" date="2025-08" db="UniProtKB">
        <authorList>
            <consortium name="Ensembl"/>
        </authorList>
    </citation>
    <scope>IDENTIFICATION</scope>
</reference>
<keyword evidence="3" id="KW-1185">Reference proteome</keyword>
<evidence type="ECO:0000313" key="3">
    <source>
        <dbReference type="Proteomes" id="UP000694523"/>
    </source>
</evidence>
<name>A0A8C6SL39_9GOBI</name>
<dbReference type="Proteomes" id="UP000694523">
    <property type="component" value="Unplaced"/>
</dbReference>
<feature type="region of interest" description="Disordered" evidence="1">
    <location>
        <begin position="67"/>
        <end position="88"/>
    </location>
</feature>
<dbReference type="Ensembl" id="ENSNMLT00000009493.1">
    <property type="protein sequence ID" value="ENSNMLP00000008351.1"/>
    <property type="gene ID" value="ENSNMLG00000005932.1"/>
</dbReference>
<protein>
    <submittedName>
        <fullName evidence="2">Uncharacterized protein</fullName>
    </submittedName>
</protein>
<accession>A0A8C6SL39</accession>
<evidence type="ECO:0000313" key="2">
    <source>
        <dbReference type="Ensembl" id="ENSNMLP00000008351.1"/>
    </source>
</evidence>